<comment type="caution">
    <text evidence="1">The sequence shown here is derived from an EMBL/GenBank/DDBJ whole genome shotgun (WGS) entry which is preliminary data.</text>
</comment>
<proteinExistence type="predicted"/>
<keyword evidence="2" id="KW-1185">Reference proteome</keyword>
<organism evidence="1 2">
    <name type="scientific">Colwellia ponticola</name>
    <dbReference type="NCBI Taxonomy" id="2304625"/>
    <lineage>
        <taxon>Bacteria</taxon>
        <taxon>Pseudomonadati</taxon>
        <taxon>Pseudomonadota</taxon>
        <taxon>Gammaproteobacteria</taxon>
        <taxon>Alteromonadales</taxon>
        <taxon>Colwelliaceae</taxon>
        <taxon>Colwellia</taxon>
    </lineage>
</organism>
<evidence type="ECO:0000313" key="2">
    <source>
        <dbReference type="Proteomes" id="UP000307702"/>
    </source>
</evidence>
<name>A0A8H2PKJ8_9GAMM</name>
<gene>
    <name evidence="1" type="ORF">FCS21_15620</name>
</gene>
<sequence>MQLISSLTIWKADINIGIYKVSTVSRCCLCDYRYHAVNTFSYRECVDGGKASPQGCLIEFILLERVRCLIK</sequence>
<reference evidence="1 2" key="1">
    <citation type="submission" date="2019-05" db="EMBL/GenBank/DDBJ databases">
        <title>Colwellia ponticola sp. nov., isolated from seawater.</title>
        <authorList>
            <person name="Yoon J.-H."/>
        </authorList>
    </citation>
    <scope>NUCLEOTIDE SEQUENCE [LARGE SCALE GENOMIC DNA]</scope>
    <source>
        <strain evidence="1 2">OISW-25</strain>
    </source>
</reference>
<evidence type="ECO:0000313" key="1">
    <source>
        <dbReference type="EMBL" id="TMM41367.1"/>
    </source>
</evidence>
<protein>
    <submittedName>
        <fullName evidence="1">Uncharacterized protein</fullName>
    </submittedName>
</protein>
<dbReference type="AlphaFoldDB" id="A0A8H2PKJ8"/>
<accession>A0A8H2PKJ8</accession>
<dbReference type="Proteomes" id="UP000307702">
    <property type="component" value="Unassembled WGS sequence"/>
</dbReference>
<dbReference type="EMBL" id="SZVP01000027">
    <property type="protein sequence ID" value="TMM41367.1"/>
    <property type="molecule type" value="Genomic_DNA"/>
</dbReference>